<keyword evidence="2" id="KW-0012">Acyltransferase</keyword>
<reference evidence="4 5" key="1">
    <citation type="submission" date="2019-03" db="EMBL/GenBank/DDBJ databases">
        <title>This is whole genome sequence of Paenibacillus sp MS74 strain.</title>
        <authorList>
            <person name="Trinh H.N."/>
        </authorList>
    </citation>
    <scope>NUCLEOTIDE SEQUENCE [LARGE SCALE GENOMIC DNA]</scope>
    <source>
        <strain evidence="4 5">MS74</strain>
    </source>
</reference>
<organism evidence="4 5">
    <name type="scientific">Paenibacillus piri</name>
    <dbReference type="NCBI Taxonomy" id="2547395"/>
    <lineage>
        <taxon>Bacteria</taxon>
        <taxon>Bacillati</taxon>
        <taxon>Bacillota</taxon>
        <taxon>Bacilli</taxon>
        <taxon>Bacillales</taxon>
        <taxon>Paenibacillaceae</taxon>
        <taxon>Paenibacillus</taxon>
    </lineage>
</organism>
<dbReference type="OrthoDB" id="9797826at2"/>
<comment type="caution">
    <text evidence="4">The sequence shown here is derived from an EMBL/GenBank/DDBJ whole genome shotgun (WGS) entry which is preliminary data.</text>
</comment>
<dbReference type="SUPFAM" id="SSF55729">
    <property type="entry name" value="Acyl-CoA N-acyltransferases (Nat)"/>
    <property type="match status" value="1"/>
</dbReference>
<protein>
    <submittedName>
        <fullName evidence="4">GNAT family N-acetyltransferase</fullName>
    </submittedName>
</protein>
<evidence type="ECO:0000256" key="1">
    <source>
        <dbReference type="ARBA" id="ARBA00022679"/>
    </source>
</evidence>
<dbReference type="PANTHER" id="PTHR43877">
    <property type="entry name" value="AMINOALKYLPHOSPHONATE N-ACETYLTRANSFERASE-RELATED-RELATED"/>
    <property type="match status" value="1"/>
</dbReference>
<dbReference type="Proteomes" id="UP000295636">
    <property type="component" value="Unassembled WGS sequence"/>
</dbReference>
<dbReference type="Gene3D" id="3.40.630.30">
    <property type="match status" value="1"/>
</dbReference>
<dbReference type="CDD" id="cd04301">
    <property type="entry name" value="NAT_SF"/>
    <property type="match status" value="1"/>
</dbReference>
<proteinExistence type="predicted"/>
<dbReference type="EMBL" id="SMRT01000029">
    <property type="protein sequence ID" value="TDF91221.1"/>
    <property type="molecule type" value="Genomic_DNA"/>
</dbReference>
<gene>
    <name evidence="4" type="ORF">E1757_33120</name>
</gene>
<dbReference type="RefSeq" id="WP_133236333.1">
    <property type="nucleotide sequence ID" value="NZ_SMRT01000029.1"/>
</dbReference>
<dbReference type="AlphaFoldDB" id="A0A4R5K7Y1"/>
<sequence>MITVREYRHADLAAVTELMSDLGYPTDMESMQKRMDLIEANPLYATFVAVMDEQVVGLIGTRLVHYYEGDGAAVQISALVTQSRHQGKGIGRQLVQFVERWAAQKGADSVSLTSGIKPEREKAHAFYKMMGYDVTGYRFVKKLV</sequence>
<accession>A0A4R5K7Y1</accession>
<evidence type="ECO:0000313" key="4">
    <source>
        <dbReference type="EMBL" id="TDF91221.1"/>
    </source>
</evidence>
<keyword evidence="5" id="KW-1185">Reference proteome</keyword>
<dbReference type="Pfam" id="PF00583">
    <property type="entry name" value="Acetyltransf_1"/>
    <property type="match status" value="1"/>
</dbReference>
<dbReference type="InterPro" id="IPR050832">
    <property type="entry name" value="Bact_Acetyltransf"/>
</dbReference>
<dbReference type="PANTHER" id="PTHR43877:SF2">
    <property type="entry name" value="AMINOALKYLPHOSPHONATE N-ACETYLTRANSFERASE-RELATED"/>
    <property type="match status" value="1"/>
</dbReference>
<evidence type="ECO:0000313" key="5">
    <source>
        <dbReference type="Proteomes" id="UP000295636"/>
    </source>
</evidence>
<evidence type="ECO:0000256" key="2">
    <source>
        <dbReference type="ARBA" id="ARBA00023315"/>
    </source>
</evidence>
<dbReference type="PROSITE" id="PS51186">
    <property type="entry name" value="GNAT"/>
    <property type="match status" value="1"/>
</dbReference>
<dbReference type="GO" id="GO:0016747">
    <property type="term" value="F:acyltransferase activity, transferring groups other than amino-acyl groups"/>
    <property type="evidence" value="ECO:0007669"/>
    <property type="project" value="InterPro"/>
</dbReference>
<evidence type="ECO:0000259" key="3">
    <source>
        <dbReference type="PROSITE" id="PS51186"/>
    </source>
</evidence>
<dbReference type="InterPro" id="IPR016181">
    <property type="entry name" value="Acyl_CoA_acyltransferase"/>
</dbReference>
<name>A0A4R5K7Y1_9BACL</name>
<dbReference type="InterPro" id="IPR000182">
    <property type="entry name" value="GNAT_dom"/>
</dbReference>
<feature type="domain" description="N-acetyltransferase" evidence="3">
    <location>
        <begin position="2"/>
        <end position="144"/>
    </location>
</feature>
<keyword evidence="1 4" id="KW-0808">Transferase</keyword>